<dbReference type="PANTHER" id="PTHR31713">
    <property type="entry name" value="OS02G0177800 PROTEIN"/>
    <property type="match status" value="1"/>
</dbReference>
<evidence type="ECO:0000256" key="1">
    <source>
        <dbReference type="ARBA" id="ARBA00004123"/>
    </source>
</evidence>
<dbReference type="GO" id="GO:0005634">
    <property type="term" value="C:nucleus"/>
    <property type="evidence" value="ECO:0007669"/>
    <property type="project" value="UniProtKB-SubCell"/>
</dbReference>
<evidence type="ECO:0000259" key="8">
    <source>
        <dbReference type="Pfam" id="PF07887"/>
    </source>
</evidence>
<name>A0AAV1AXY1_VICFA</name>
<evidence type="ECO:0000256" key="7">
    <source>
        <dbReference type="ARBA" id="ARBA00023242"/>
    </source>
</evidence>
<accession>A0AAV1AXY1</accession>
<feature type="domain" description="Calmodulin binding protein-like N-terminal" evidence="8">
    <location>
        <begin position="84"/>
        <end position="228"/>
    </location>
</feature>
<organism evidence="11 12">
    <name type="scientific">Vicia faba</name>
    <name type="common">Broad bean</name>
    <name type="synonym">Faba vulgaris</name>
    <dbReference type="NCBI Taxonomy" id="3906"/>
    <lineage>
        <taxon>Eukaryota</taxon>
        <taxon>Viridiplantae</taxon>
        <taxon>Streptophyta</taxon>
        <taxon>Embryophyta</taxon>
        <taxon>Tracheophyta</taxon>
        <taxon>Spermatophyta</taxon>
        <taxon>Magnoliopsida</taxon>
        <taxon>eudicotyledons</taxon>
        <taxon>Gunneridae</taxon>
        <taxon>Pentapetalae</taxon>
        <taxon>rosids</taxon>
        <taxon>fabids</taxon>
        <taxon>Fabales</taxon>
        <taxon>Fabaceae</taxon>
        <taxon>Papilionoideae</taxon>
        <taxon>50 kb inversion clade</taxon>
        <taxon>NPAAA clade</taxon>
        <taxon>Hologalegina</taxon>
        <taxon>IRL clade</taxon>
        <taxon>Fabeae</taxon>
        <taxon>Vicia</taxon>
    </lineage>
</organism>
<dbReference type="AlphaFoldDB" id="A0AAV1AXY1"/>
<comment type="subcellular location">
    <subcellularLocation>
        <location evidence="1">Nucleus</location>
    </subcellularLocation>
</comment>
<sequence length="548" mass="62624">MVSDNQFRRILSFGSNQNLGVTKQASNSGLKKMINALKMNDHDSLLIESYIREVVKDEVVRKLQEHLFSRDKNNDAGKSGSRFLELCFMNNNKLPIMTYTKTNIIPKDELFQVALFDVRSKSIVNDGPFSSIKIEICPIKGEFEFVDDEDWTENEFNDNILHERENKEPLLVGDTFVTLENGVASISKIMFTDNSGWVKNKKFSLGAKAMENGEIIKEGRSKAFRVKDVRGEAYKKHYPPYLKDDVWRLKKISENGPFRDRLRSNGIHTVKDLLRLLITNESSLREKFGKIQKKCWSDIIEHARSCVVDDYMLYSYEIIREPILLLFNVIYELVGVTFDTQKFYLPDDLRLTPIQKNLVEMVKKDAYKNIENLKAIDEGTLNSISLEACIKSTQEQDVQHIDISAENGNDGMQNIEMNVDPVEDIGEIPENNYCHSIENLINVGYFEGAEWSTLVDLLSPDPFISSSNVNDGTQNVEINVDREPDIREIPGNSYDVLDGNFDEAECSTLVDMVISNIEKPKAVWCKIRAIVKWKISGKRRVAAASLEE</sequence>
<dbReference type="Proteomes" id="UP001157006">
    <property type="component" value="Chromosome 5"/>
</dbReference>
<reference evidence="11 12" key="1">
    <citation type="submission" date="2023-01" db="EMBL/GenBank/DDBJ databases">
        <authorList>
            <person name="Kreplak J."/>
        </authorList>
    </citation>
    <scope>NUCLEOTIDE SEQUENCE [LARGE SCALE GENOMIC DNA]</scope>
</reference>
<comment type="similarity">
    <text evidence="2">Belongs to the plant ACBP60 protein family.</text>
</comment>
<dbReference type="GO" id="GO:0005516">
    <property type="term" value="F:calmodulin binding"/>
    <property type="evidence" value="ECO:0007669"/>
    <property type="project" value="InterPro"/>
</dbReference>
<dbReference type="InterPro" id="IPR046831">
    <property type="entry name" value="Calmodulin_bind_N"/>
</dbReference>
<dbReference type="Pfam" id="PF20451">
    <property type="entry name" value="Calmod_bind_M"/>
    <property type="match status" value="1"/>
</dbReference>
<dbReference type="GO" id="GO:0003700">
    <property type="term" value="F:DNA-binding transcription factor activity"/>
    <property type="evidence" value="ECO:0007669"/>
    <property type="project" value="TreeGrafter"/>
</dbReference>
<dbReference type="Pfam" id="PF07887">
    <property type="entry name" value="Calmodulin_bind"/>
    <property type="match status" value="1"/>
</dbReference>
<keyword evidence="6" id="KW-0804">Transcription</keyword>
<dbReference type="InterPro" id="IPR012416">
    <property type="entry name" value="CBP60"/>
</dbReference>
<evidence type="ECO:0000256" key="3">
    <source>
        <dbReference type="ARBA" id="ARBA00023015"/>
    </source>
</evidence>
<feature type="domain" description="Calmodulin binding protein central" evidence="9">
    <location>
        <begin position="242"/>
        <end position="306"/>
    </location>
</feature>
<keyword evidence="12" id="KW-1185">Reference proteome</keyword>
<keyword evidence="3" id="KW-0805">Transcription regulation</keyword>
<keyword evidence="4" id="KW-0238">DNA-binding</keyword>
<evidence type="ECO:0000256" key="2">
    <source>
        <dbReference type="ARBA" id="ARBA00007214"/>
    </source>
</evidence>
<dbReference type="InterPro" id="IPR046829">
    <property type="entry name" value="Calmod_bind_C"/>
</dbReference>
<evidence type="ECO:0000313" key="12">
    <source>
        <dbReference type="Proteomes" id="UP001157006"/>
    </source>
</evidence>
<dbReference type="EMBL" id="OX451740">
    <property type="protein sequence ID" value="CAI8615365.1"/>
    <property type="molecule type" value="Genomic_DNA"/>
</dbReference>
<evidence type="ECO:0000313" key="11">
    <source>
        <dbReference type="EMBL" id="CAI8615365.1"/>
    </source>
</evidence>
<dbReference type="GO" id="GO:0043565">
    <property type="term" value="F:sequence-specific DNA binding"/>
    <property type="evidence" value="ECO:0007669"/>
    <property type="project" value="TreeGrafter"/>
</dbReference>
<dbReference type="Pfam" id="PF20452">
    <property type="entry name" value="Calmod_bind_C"/>
    <property type="match status" value="1"/>
</dbReference>
<evidence type="ECO:0000256" key="4">
    <source>
        <dbReference type="ARBA" id="ARBA00023125"/>
    </source>
</evidence>
<evidence type="ECO:0000256" key="5">
    <source>
        <dbReference type="ARBA" id="ARBA00023159"/>
    </source>
</evidence>
<dbReference type="PANTHER" id="PTHR31713:SF92">
    <property type="entry name" value="CALMODULIN-BINDING PROTEIN"/>
    <property type="match status" value="1"/>
</dbReference>
<feature type="domain" description="Calmodulin binding protein C-terminal" evidence="10">
    <location>
        <begin position="313"/>
        <end position="374"/>
    </location>
</feature>
<gene>
    <name evidence="11" type="ORF">VFH_V175320</name>
</gene>
<evidence type="ECO:0000259" key="9">
    <source>
        <dbReference type="Pfam" id="PF20451"/>
    </source>
</evidence>
<dbReference type="InterPro" id="IPR046830">
    <property type="entry name" value="Calmod_bind_M"/>
</dbReference>
<evidence type="ECO:0000256" key="6">
    <source>
        <dbReference type="ARBA" id="ARBA00023163"/>
    </source>
</evidence>
<protein>
    <submittedName>
        <fullName evidence="11">Uncharacterized protein</fullName>
    </submittedName>
</protein>
<evidence type="ECO:0000259" key="10">
    <source>
        <dbReference type="Pfam" id="PF20452"/>
    </source>
</evidence>
<keyword evidence="7" id="KW-0539">Nucleus</keyword>
<keyword evidence="5" id="KW-0010">Activator</keyword>
<proteinExistence type="inferred from homology"/>
<dbReference type="GO" id="GO:0080142">
    <property type="term" value="P:regulation of salicylic acid biosynthetic process"/>
    <property type="evidence" value="ECO:0007669"/>
    <property type="project" value="TreeGrafter"/>
</dbReference>